<organism evidence="2 3">
    <name type="scientific">Candidatus Taylorbacteria bacterium CG10_big_fil_rev_8_21_14_0_10_41_48</name>
    <dbReference type="NCBI Taxonomy" id="1975024"/>
    <lineage>
        <taxon>Bacteria</taxon>
        <taxon>Candidatus Tayloriibacteriota</taxon>
    </lineage>
</organism>
<feature type="transmembrane region" description="Helical" evidence="1">
    <location>
        <begin position="34"/>
        <end position="55"/>
    </location>
</feature>
<proteinExistence type="predicted"/>
<gene>
    <name evidence="2" type="ORF">COV01_03715</name>
</gene>
<keyword evidence="1" id="KW-0812">Transmembrane</keyword>
<evidence type="ECO:0000313" key="3">
    <source>
        <dbReference type="Proteomes" id="UP000228700"/>
    </source>
</evidence>
<keyword evidence="1" id="KW-0472">Membrane</keyword>
<reference evidence="3" key="1">
    <citation type="submission" date="2017-09" db="EMBL/GenBank/DDBJ databases">
        <title>Depth-based differentiation of microbial function through sediment-hosted aquifers and enrichment of novel symbionts in the deep terrestrial subsurface.</title>
        <authorList>
            <person name="Probst A.J."/>
            <person name="Ladd B."/>
            <person name="Jarett J.K."/>
            <person name="Geller-Mcgrath D.E."/>
            <person name="Sieber C.M.K."/>
            <person name="Emerson J.B."/>
            <person name="Anantharaman K."/>
            <person name="Thomas B.C."/>
            <person name="Malmstrom R."/>
            <person name="Stieglmeier M."/>
            <person name="Klingl A."/>
            <person name="Woyke T."/>
            <person name="Ryan C.M."/>
            <person name="Banfield J.F."/>
        </authorList>
    </citation>
    <scope>NUCLEOTIDE SEQUENCE [LARGE SCALE GENOMIC DNA]</scope>
</reference>
<comment type="caution">
    <text evidence="2">The sequence shown here is derived from an EMBL/GenBank/DDBJ whole genome shotgun (WGS) entry which is preliminary data.</text>
</comment>
<accession>A0A2M8LBC8</accession>
<sequence>MTPEERKMLVDTYELSQENNVLLKKIRRGALISSSFRVLYIVIILAITFGSFYFIQPYIDQLKGVYGGVQDSVGKAQNVGSSLGNITDLLNGL</sequence>
<dbReference type="AlphaFoldDB" id="A0A2M8LBC8"/>
<evidence type="ECO:0000256" key="1">
    <source>
        <dbReference type="SAM" id="Phobius"/>
    </source>
</evidence>
<name>A0A2M8LBC8_9BACT</name>
<dbReference type="EMBL" id="PFEQ01000014">
    <property type="protein sequence ID" value="PJE73920.1"/>
    <property type="molecule type" value="Genomic_DNA"/>
</dbReference>
<dbReference type="Proteomes" id="UP000228700">
    <property type="component" value="Unassembled WGS sequence"/>
</dbReference>
<evidence type="ECO:0000313" key="2">
    <source>
        <dbReference type="EMBL" id="PJE73920.1"/>
    </source>
</evidence>
<protein>
    <submittedName>
        <fullName evidence="2">Uncharacterized protein</fullName>
    </submittedName>
</protein>
<keyword evidence="1" id="KW-1133">Transmembrane helix</keyword>